<proteinExistence type="predicted"/>
<dbReference type="RefSeq" id="WP_213822200.1">
    <property type="nucleotide sequence ID" value="NZ_JAAMFL010000008.1"/>
</dbReference>
<name>A0ABS5QYK4_9LACO</name>
<keyword evidence="2" id="KW-1185">Reference proteome</keyword>
<organism evidence="1 2">
    <name type="scientific">Fructobacillus parabroussonetiae</name>
    <dbReference type="NCBI Taxonomy" id="2713174"/>
    <lineage>
        <taxon>Bacteria</taxon>
        <taxon>Bacillati</taxon>
        <taxon>Bacillota</taxon>
        <taxon>Bacilli</taxon>
        <taxon>Lactobacillales</taxon>
        <taxon>Lactobacillaceae</taxon>
        <taxon>Fructobacillus</taxon>
    </lineage>
</organism>
<evidence type="ECO:0000313" key="1">
    <source>
        <dbReference type="EMBL" id="MBS9337877.1"/>
    </source>
</evidence>
<accession>A0ABS5QYK4</accession>
<evidence type="ECO:0000313" key="2">
    <source>
        <dbReference type="Proteomes" id="UP001519503"/>
    </source>
</evidence>
<comment type="caution">
    <text evidence="1">The sequence shown here is derived from an EMBL/GenBank/DDBJ whole genome shotgun (WGS) entry which is preliminary data.</text>
</comment>
<dbReference type="Proteomes" id="UP001519503">
    <property type="component" value="Unassembled WGS sequence"/>
</dbReference>
<protein>
    <submittedName>
        <fullName evidence="1">Uncharacterized protein</fullName>
    </submittedName>
</protein>
<reference evidence="1 2" key="1">
    <citation type="submission" date="2020-02" db="EMBL/GenBank/DDBJ databases">
        <title>Fructobacillus sp. isolated from paper mulberry of Taiwan.</title>
        <authorList>
            <person name="Lin S.-T."/>
        </authorList>
    </citation>
    <scope>NUCLEOTIDE SEQUENCE [LARGE SCALE GENOMIC DNA]</scope>
    <source>
        <strain evidence="1 2">S1-1</strain>
    </source>
</reference>
<gene>
    <name evidence="1" type="ORF">G6R30_05295</name>
</gene>
<sequence>MDKQSGQVNRTFSSLPQKTQLALLIYKELPTDYGTGYKTHYTIYMGDPDKIVIVDDGEGAGGMPEHTVMYTDNHDGTFTASEIESTAVDLADYSAQNSYWKTYQTVSQDELMAAYRDHQDEINYTSGLFDLANSSKKFTFLPTNQTSLPQ</sequence>
<dbReference type="EMBL" id="JAAMFL010000008">
    <property type="protein sequence ID" value="MBS9337877.1"/>
    <property type="molecule type" value="Genomic_DNA"/>
</dbReference>